<dbReference type="Gene3D" id="3.10.440.10">
    <property type="match status" value="1"/>
</dbReference>
<dbReference type="GO" id="GO:0022625">
    <property type="term" value="C:cytosolic large ribosomal subunit"/>
    <property type="evidence" value="ECO:0007669"/>
    <property type="project" value="TreeGrafter"/>
</dbReference>
<evidence type="ECO:0000256" key="2">
    <source>
        <dbReference type="ARBA" id="ARBA00022980"/>
    </source>
</evidence>
<organism evidence="7">
    <name type="scientific">Hirondellea gigas</name>
    <dbReference type="NCBI Taxonomy" id="1518452"/>
    <lineage>
        <taxon>Eukaryota</taxon>
        <taxon>Metazoa</taxon>
        <taxon>Ecdysozoa</taxon>
        <taxon>Arthropoda</taxon>
        <taxon>Crustacea</taxon>
        <taxon>Multicrustacea</taxon>
        <taxon>Malacostraca</taxon>
        <taxon>Eumalacostraca</taxon>
        <taxon>Peracarida</taxon>
        <taxon>Amphipoda</taxon>
        <taxon>Amphilochidea</taxon>
        <taxon>Lysianassida</taxon>
        <taxon>Lysianassidira</taxon>
        <taxon>Lysianassoidea</taxon>
        <taxon>Lysianassidae</taxon>
        <taxon>Hirondellea</taxon>
    </lineage>
</organism>
<dbReference type="SMART" id="SM01380">
    <property type="entry name" value="Ribosomal_L31e"/>
    <property type="match status" value="1"/>
</dbReference>
<dbReference type="PANTHER" id="PTHR10956:SF0">
    <property type="entry name" value="60S RIBOSOMAL PROTEIN L31"/>
    <property type="match status" value="1"/>
</dbReference>
<evidence type="ECO:0000256" key="3">
    <source>
        <dbReference type="ARBA" id="ARBA00023274"/>
    </source>
</evidence>
<reference evidence="7" key="1">
    <citation type="journal article" date="2018" name="Biosci. Biotechnol. Biochem.">
        <title>Polysaccharide hydrolase of the hadal zone amphipods Hirondellea gigas.</title>
        <authorList>
            <person name="Kobayashi H."/>
            <person name="Nagahama T."/>
            <person name="Arai W."/>
            <person name="Sasagawa Y."/>
            <person name="Umeda M."/>
            <person name="Hayashi T."/>
            <person name="Nikaido I."/>
            <person name="Watanabe H."/>
            <person name="Oguri K."/>
            <person name="Kitazato H."/>
            <person name="Fujioka K."/>
            <person name="Kido Y."/>
            <person name="Takami H."/>
        </authorList>
    </citation>
    <scope>NUCLEOTIDE SEQUENCE</scope>
    <source>
        <tissue evidence="7">Whole body</tissue>
    </source>
</reference>
<evidence type="ECO:0000256" key="6">
    <source>
        <dbReference type="SAM" id="MobiDB-lite"/>
    </source>
</evidence>
<feature type="region of interest" description="Disordered" evidence="6">
    <location>
        <begin position="1"/>
        <end position="20"/>
    </location>
</feature>
<dbReference type="Pfam" id="PF01198">
    <property type="entry name" value="Ribosomal_L31e"/>
    <property type="match status" value="1"/>
</dbReference>
<evidence type="ECO:0000256" key="1">
    <source>
        <dbReference type="ARBA" id="ARBA00010808"/>
    </source>
</evidence>
<dbReference type="CDD" id="cd00463">
    <property type="entry name" value="Ribosomal_L31e"/>
    <property type="match status" value="1"/>
</dbReference>
<name>A0A2P2HXX3_9CRUS</name>
<dbReference type="GO" id="GO:0003735">
    <property type="term" value="F:structural constituent of ribosome"/>
    <property type="evidence" value="ECO:0007669"/>
    <property type="project" value="InterPro"/>
</dbReference>
<dbReference type="InterPro" id="IPR000054">
    <property type="entry name" value="Ribosomal_eL31"/>
</dbReference>
<evidence type="ECO:0000256" key="4">
    <source>
        <dbReference type="ARBA" id="ARBA00035230"/>
    </source>
</evidence>
<comment type="similarity">
    <text evidence="1">Belongs to the eukaryotic ribosomal protein eL31 family.</text>
</comment>
<dbReference type="InterPro" id="IPR023621">
    <property type="entry name" value="Ribosomal_eL31_dom_sf"/>
</dbReference>
<dbReference type="PANTHER" id="PTHR10956">
    <property type="entry name" value="60S RIBOSOMAL PROTEIN L31"/>
    <property type="match status" value="1"/>
</dbReference>
<evidence type="ECO:0000313" key="7">
    <source>
        <dbReference type="EMBL" id="LAB66621.1"/>
    </source>
</evidence>
<keyword evidence="2 7" id="KW-0689">Ribosomal protein</keyword>
<dbReference type="NCBIfam" id="NF002258">
    <property type="entry name" value="PRK01192.1-1"/>
    <property type="match status" value="1"/>
</dbReference>
<proteinExistence type="evidence at transcript level"/>
<accession>A0A2P2HXX3</accession>
<dbReference type="InterPro" id="IPR020052">
    <property type="entry name" value="Ribosomal_eL31_CS"/>
</dbReference>
<evidence type="ECO:0000256" key="5">
    <source>
        <dbReference type="ARBA" id="ARBA00035337"/>
    </source>
</evidence>
<dbReference type="AlphaFoldDB" id="A0A2P2HXX3"/>
<dbReference type="GO" id="GO:0002181">
    <property type="term" value="P:cytoplasmic translation"/>
    <property type="evidence" value="ECO:0007669"/>
    <property type="project" value="TreeGrafter"/>
</dbReference>
<keyword evidence="3" id="KW-0687">Ribonucleoprotein</keyword>
<feature type="compositionally biased region" description="Basic residues" evidence="6">
    <location>
        <begin position="1"/>
        <end position="12"/>
    </location>
</feature>
<dbReference type="FunFam" id="3.10.440.10:FF:000001">
    <property type="entry name" value="60S ribosomal protein L31"/>
    <property type="match status" value="1"/>
</dbReference>
<dbReference type="HAMAP" id="MF_00410">
    <property type="entry name" value="Ribosomal_eL31"/>
    <property type="match status" value="1"/>
</dbReference>
<sequence length="131" mass="15249">MARSAVKGKKVAGKSSRTGQDKVVTRECTIKLTGRLHRVTRLKRAPRAIKEVRKFAQKHMRTEDVRIDTRLNKFLWHRGVRSVPKRVRVRLSRRRNKDEDSVHPYYTLVTHVPVSSYKGLVTENVEETSDD</sequence>
<dbReference type="EMBL" id="IACF01000883">
    <property type="protein sequence ID" value="LAB66621.1"/>
    <property type="molecule type" value="mRNA"/>
</dbReference>
<dbReference type="PROSITE" id="PS01144">
    <property type="entry name" value="RIBOSOMAL_L31E"/>
    <property type="match status" value="1"/>
</dbReference>
<dbReference type="SUPFAM" id="SSF54575">
    <property type="entry name" value="Ribosomal protein L31e"/>
    <property type="match status" value="1"/>
</dbReference>
<protein>
    <recommendedName>
        <fullName evidence="4">Large ribosomal subunit protein eL31</fullName>
    </recommendedName>
    <alternativeName>
        <fullName evidence="5">60S ribosomal protein L31</fullName>
    </alternativeName>
</protein>